<reference evidence="2" key="1">
    <citation type="journal article" date="2014" name="Nat. Genet.">
        <title>The genome of the stress-tolerant wild tomato species Solanum pennellii.</title>
        <authorList>
            <person name="Bolger A."/>
            <person name="Scossa F."/>
            <person name="Bolger M.E."/>
            <person name="Lanz C."/>
            <person name="Maumus F."/>
            <person name="Tohge T."/>
            <person name="Quesneville H."/>
            <person name="Alseekh S."/>
            <person name="Sorensen I."/>
            <person name="Lichtenstein G."/>
            <person name="Fich E.A."/>
            <person name="Conte M."/>
            <person name="Keller H."/>
            <person name="Schneeberger K."/>
            <person name="Schwacke R."/>
            <person name="Ofner I."/>
            <person name="Vrebalov J."/>
            <person name="Xu Y."/>
            <person name="Osorio S."/>
            <person name="Aflitos S.A."/>
            <person name="Schijlen E."/>
            <person name="Jimenez-Gomez J.M."/>
            <person name="Ryngajllo M."/>
            <person name="Kimura S."/>
            <person name="Kumar R."/>
            <person name="Koenig D."/>
            <person name="Headland L.R."/>
            <person name="Maloof J.N."/>
            <person name="Sinha N."/>
            <person name="van Ham R.C."/>
            <person name="Lankhorst R.K."/>
            <person name="Mao L."/>
            <person name="Vogel A."/>
            <person name="Arsova B."/>
            <person name="Panstruga R."/>
            <person name="Fei Z."/>
            <person name="Rose J.K."/>
            <person name="Zamir D."/>
            <person name="Carrari F."/>
            <person name="Giovannoni J.J."/>
            <person name="Weigel D."/>
            <person name="Usadel B."/>
            <person name="Fernie A.R."/>
        </authorList>
    </citation>
    <scope>NUCLEOTIDE SEQUENCE [LARGE SCALE GENOMIC DNA]</scope>
    <source>
        <strain evidence="2">cv. LA0716</strain>
    </source>
</reference>
<dbReference type="Gene3D" id="1.10.340.70">
    <property type="match status" value="1"/>
</dbReference>
<name>A0ABM1GL50_SOLPN</name>
<dbReference type="Pfam" id="PF17921">
    <property type="entry name" value="Integrase_H2C2"/>
    <property type="match status" value="1"/>
</dbReference>
<dbReference type="InterPro" id="IPR043502">
    <property type="entry name" value="DNA/RNA_pol_sf"/>
</dbReference>
<dbReference type="GeneID" id="107016875"/>
<evidence type="ECO:0000313" key="2">
    <source>
        <dbReference type="Proteomes" id="UP000694930"/>
    </source>
</evidence>
<dbReference type="Proteomes" id="UP000694930">
    <property type="component" value="Chromosome 4"/>
</dbReference>
<dbReference type="InterPro" id="IPR041588">
    <property type="entry name" value="Integrase_H2C2"/>
</dbReference>
<organism evidence="2 3">
    <name type="scientific">Solanum pennellii</name>
    <name type="common">Tomato</name>
    <name type="synonym">Lycopersicon pennellii</name>
    <dbReference type="NCBI Taxonomy" id="28526"/>
    <lineage>
        <taxon>Eukaryota</taxon>
        <taxon>Viridiplantae</taxon>
        <taxon>Streptophyta</taxon>
        <taxon>Embryophyta</taxon>
        <taxon>Tracheophyta</taxon>
        <taxon>Spermatophyta</taxon>
        <taxon>Magnoliopsida</taxon>
        <taxon>eudicotyledons</taxon>
        <taxon>Gunneridae</taxon>
        <taxon>Pentapetalae</taxon>
        <taxon>asterids</taxon>
        <taxon>lamiids</taxon>
        <taxon>Solanales</taxon>
        <taxon>Solanaceae</taxon>
        <taxon>Solanoideae</taxon>
        <taxon>Solaneae</taxon>
        <taxon>Solanum</taxon>
        <taxon>Solanum subgen. Lycopersicon</taxon>
    </lineage>
</organism>
<reference evidence="3" key="2">
    <citation type="submission" date="2025-08" db="UniProtKB">
        <authorList>
            <consortium name="RefSeq"/>
        </authorList>
    </citation>
    <scope>IDENTIFICATION</scope>
</reference>
<dbReference type="SUPFAM" id="SSF56672">
    <property type="entry name" value="DNA/RNA polymerases"/>
    <property type="match status" value="1"/>
</dbReference>
<protein>
    <submittedName>
        <fullName evidence="3">Uncharacterized protein LOC107016875</fullName>
    </submittedName>
</protein>
<sequence>MSNEGIRVDPTKVESIRGWDRPTSVIEVLSFVGSFDRLTRQNVPFLWSEECKMSFMKLKELLISAPMLTLPIEGEYIMNQGYLNLRQRCWIELLKDYDLSILYHPGKMNVVADALSRKAVSIDNLAFLSVGERPLALDIQFFANSMVRLDISDSRRVLAYMGVQSTSHDRIRGCQFEDKSLVALRDRVLAGDGNQATLDPDGVLRFAGRICVPRVGDLIQLILSEAHEFRYSIHPCTAKMYRDLRQHYWWSSMRRDIADFVSRCLCCQQVKGEHLRHGGEFQRLPIP</sequence>
<evidence type="ECO:0000259" key="1">
    <source>
        <dbReference type="Pfam" id="PF17921"/>
    </source>
</evidence>
<accession>A0ABM1GL50</accession>
<proteinExistence type="predicted"/>
<dbReference type="PANTHER" id="PTHR37984">
    <property type="entry name" value="PROTEIN CBG26694"/>
    <property type="match status" value="1"/>
</dbReference>
<dbReference type="InterPro" id="IPR050951">
    <property type="entry name" value="Retrovirus_Pol_polyprotein"/>
</dbReference>
<feature type="domain" description="Integrase zinc-binding" evidence="1">
    <location>
        <begin position="218"/>
        <end position="271"/>
    </location>
</feature>
<evidence type="ECO:0000313" key="3">
    <source>
        <dbReference type="RefSeq" id="XP_015072686.1"/>
    </source>
</evidence>
<gene>
    <name evidence="3" type="primary">LOC107016875</name>
</gene>
<dbReference type="PANTHER" id="PTHR37984:SF5">
    <property type="entry name" value="PROTEIN NYNRIN-LIKE"/>
    <property type="match status" value="1"/>
</dbReference>
<keyword evidence="2" id="KW-1185">Reference proteome</keyword>
<dbReference type="RefSeq" id="XP_015072686.1">
    <property type="nucleotide sequence ID" value="XM_015217200.1"/>
</dbReference>